<feature type="transmembrane region" description="Helical" evidence="1">
    <location>
        <begin position="28"/>
        <end position="46"/>
    </location>
</feature>
<comment type="caution">
    <text evidence="2">The sequence shown here is derived from an EMBL/GenBank/DDBJ whole genome shotgun (WGS) entry which is preliminary data.</text>
</comment>
<feature type="transmembrane region" description="Helical" evidence="1">
    <location>
        <begin position="95"/>
        <end position="114"/>
    </location>
</feature>
<dbReference type="AlphaFoldDB" id="A0AA37F4F3"/>
<reference evidence="2" key="1">
    <citation type="journal article" date="2014" name="Int. J. Syst. Evol. Microbiol.">
        <title>Complete genome sequence of Corynebacterium casei LMG S-19264T (=DSM 44701T), isolated from a smear-ripened cheese.</title>
        <authorList>
            <consortium name="US DOE Joint Genome Institute (JGI-PGF)"/>
            <person name="Walter F."/>
            <person name="Albersmeier A."/>
            <person name="Kalinowski J."/>
            <person name="Ruckert C."/>
        </authorList>
    </citation>
    <scope>NUCLEOTIDE SEQUENCE</scope>
    <source>
        <strain evidence="2">JCM 3093</strain>
    </source>
</reference>
<gene>
    <name evidence="2" type="ORF">GCM10010126_27380</name>
</gene>
<dbReference type="EMBL" id="BMQD01000007">
    <property type="protein sequence ID" value="GGK66550.1"/>
    <property type="molecule type" value="Genomic_DNA"/>
</dbReference>
<feature type="transmembrane region" description="Helical" evidence="1">
    <location>
        <begin position="180"/>
        <end position="198"/>
    </location>
</feature>
<feature type="transmembrane region" description="Helical" evidence="1">
    <location>
        <begin position="145"/>
        <end position="168"/>
    </location>
</feature>
<keyword evidence="1" id="KW-1133">Transmembrane helix</keyword>
<keyword evidence="1" id="KW-0472">Membrane</keyword>
<feature type="transmembrane region" description="Helical" evidence="1">
    <location>
        <begin position="66"/>
        <end position="88"/>
    </location>
</feature>
<evidence type="ECO:0000256" key="1">
    <source>
        <dbReference type="SAM" id="Phobius"/>
    </source>
</evidence>
<feature type="transmembrane region" description="Helical" evidence="1">
    <location>
        <begin position="204"/>
        <end position="222"/>
    </location>
</feature>
<reference evidence="2" key="2">
    <citation type="submission" date="2022-09" db="EMBL/GenBank/DDBJ databases">
        <authorList>
            <person name="Sun Q."/>
            <person name="Ohkuma M."/>
        </authorList>
    </citation>
    <scope>NUCLEOTIDE SEQUENCE</scope>
    <source>
        <strain evidence="2">JCM 3093</strain>
    </source>
</reference>
<evidence type="ECO:0000313" key="2">
    <source>
        <dbReference type="EMBL" id="GGK66550.1"/>
    </source>
</evidence>
<evidence type="ECO:0000313" key="3">
    <source>
        <dbReference type="Proteomes" id="UP000627984"/>
    </source>
</evidence>
<name>A0AA37F4F3_9ACTN</name>
<dbReference type="Proteomes" id="UP000627984">
    <property type="component" value="Unassembled WGS sequence"/>
</dbReference>
<accession>A0AA37F4F3</accession>
<evidence type="ECO:0008006" key="4">
    <source>
        <dbReference type="Google" id="ProtNLM"/>
    </source>
</evidence>
<protein>
    <recommendedName>
        <fullName evidence="4">DUF998 domain-containing protein</fullName>
    </recommendedName>
</protein>
<sequence>MISCEIIALEMERRFILSLEPSVNRARLTALSLAAGGVLFLLYQAVRPYADETALEGAAAMASPAWVAAHLSAVAGFVLIASGLLGLHLAPGVRLGLPPVVTFWIGTGLVLPYYGAETFGLQVIGARAVHDRDATLLELVDQFRFAPVPAAMFLAGLVLLAAGAVAVAVRVRRSGAGRRWSGVPLAAGFVLFVPQFYGTPAMRVAHGALLAAGGLWLAYDLWRAGDGTAPARRAGA</sequence>
<organism evidence="2 3">
    <name type="scientific">Planomonospora parontospora</name>
    <dbReference type="NCBI Taxonomy" id="58119"/>
    <lineage>
        <taxon>Bacteria</taxon>
        <taxon>Bacillati</taxon>
        <taxon>Actinomycetota</taxon>
        <taxon>Actinomycetes</taxon>
        <taxon>Streptosporangiales</taxon>
        <taxon>Streptosporangiaceae</taxon>
        <taxon>Planomonospora</taxon>
    </lineage>
</organism>
<keyword evidence="1" id="KW-0812">Transmembrane</keyword>
<proteinExistence type="predicted"/>